<dbReference type="InterPro" id="IPR001099">
    <property type="entry name" value="Chalcone/stilbene_synt_N"/>
</dbReference>
<dbReference type="InterPro" id="IPR011141">
    <property type="entry name" value="Polyketide_synthase_type-III"/>
</dbReference>
<reference evidence="6 7" key="1">
    <citation type="submission" date="2016-07" db="EMBL/GenBank/DDBJ databases">
        <title>Complete genome sequence of Altererythrobacter namhicola JCM 16345T, containing esterase-encoding genes.</title>
        <authorList>
            <person name="Cheng H."/>
            <person name="Wu Y.-H."/>
            <person name="Jian S.-L."/>
            <person name="Huo Y.-Y."/>
            <person name="Wang C.-S."/>
            <person name="Xu X.-W."/>
        </authorList>
    </citation>
    <scope>NUCLEOTIDE SEQUENCE [LARGE SCALE GENOMIC DNA]</scope>
    <source>
        <strain evidence="6 7">JCM 16345</strain>
    </source>
</reference>
<evidence type="ECO:0000313" key="7">
    <source>
        <dbReference type="Proteomes" id="UP000092698"/>
    </source>
</evidence>
<dbReference type="GO" id="GO:0030639">
    <property type="term" value="P:polyketide biosynthetic process"/>
    <property type="evidence" value="ECO:0007669"/>
    <property type="project" value="TreeGrafter"/>
</dbReference>
<keyword evidence="7" id="KW-1185">Reference proteome</keyword>
<dbReference type="PANTHER" id="PTHR11877">
    <property type="entry name" value="HYDROXYMETHYLGLUTARYL-COA SYNTHASE"/>
    <property type="match status" value="1"/>
</dbReference>
<dbReference type="PANTHER" id="PTHR11877:SF46">
    <property type="entry name" value="TYPE III POLYKETIDE SYNTHASE A"/>
    <property type="match status" value="1"/>
</dbReference>
<evidence type="ECO:0000256" key="3">
    <source>
        <dbReference type="PIRSR" id="PIRSR000451-1"/>
    </source>
</evidence>
<evidence type="ECO:0000256" key="2">
    <source>
        <dbReference type="ARBA" id="ARBA00022679"/>
    </source>
</evidence>
<feature type="domain" description="Chalcone/stilbene synthase N-terminal" evidence="4">
    <location>
        <begin position="10"/>
        <end position="207"/>
    </location>
</feature>
<dbReference type="InterPro" id="IPR016039">
    <property type="entry name" value="Thiolase-like"/>
</dbReference>
<name>A0A1C7D8C2_9SPHN</name>
<feature type="domain" description="Chalcone/stilbene synthase C-terminal" evidence="5">
    <location>
        <begin position="222"/>
        <end position="343"/>
    </location>
</feature>
<dbReference type="KEGG" id="anh:A6F65_01402"/>
<feature type="active site" description="Acyl-thioester intermediate" evidence="3">
    <location>
        <position position="147"/>
    </location>
</feature>
<dbReference type="PIRSF" id="PIRSF000451">
    <property type="entry name" value="PKS_III"/>
    <property type="match status" value="1"/>
</dbReference>
<organism evidence="6 7">
    <name type="scientific">Paraurantiacibacter namhicola</name>
    <dbReference type="NCBI Taxonomy" id="645517"/>
    <lineage>
        <taxon>Bacteria</taxon>
        <taxon>Pseudomonadati</taxon>
        <taxon>Pseudomonadota</taxon>
        <taxon>Alphaproteobacteria</taxon>
        <taxon>Sphingomonadales</taxon>
        <taxon>Erythrobacteraceae</taxon>
        <taxon>Paraurantiacibacter</taxon>
    </lineage>
</organism>
<dbReference type="SUPFAM" id="SSF53901">
    <property type="entry name" value="Thiolase-like"/>
    <property type="match status" value="2"/>
</dbReference>
<dbReference type="EC" id="2.3.1.-" evidence="6"/>
<dbReference type="RefSeq" id="WP_067787133.1">
    <property type="nucleotide sequence ID" value="NZ_CP016545.1"/>
</dbReference>
<comment type="similarity">
    <text evidence="1">Belongs to the thiolase-like superfamily. Chalcone/stilbene synthases family.</text>
</comment>
<dbReference type="InterPro" id="IPR012328">
    <property type="entry name" value="Chalcone/stilbene_synt_C"/>
</dbReference>
<dbReference type="EMBL" id="CP016545">
    <property type="protein sequence ID" value="ANU07708.1"/>
    <property type="molecule type" value="Genomic_DNA"/>
</dbReference>
<dbReference type="PATRIC" id="fig|645517.4.peg.1397"/>
<dbReference type="Pfam" id="PF00195">
    <property type="entry name" value="Chal_sti_synt_N"/>
    <property type="match status" value="1"/>
</dbReference>
<evidence type="ECO:0000259" key="5">
    <source>
        <dbReference type="Pfam" id="PF02797"/>
    </source>
</evidence>
<dbReference type="Pfam" id="PF02797">
    <property type="entry name" value="Chal_sti_synt_C"/>
    <property type="match status" value="1"/>
</dbReference>
<evidence type="ECO:0000259" key="4">
    <source>
        <dbReference type="Pfam" id="PF00195"/>
    </source>
</evidence>
<keyword evidence="6" id="KW-0012">Acyltransferase</keyword>
<accession>A0A1C7D8C2</accession>
<dbReference type="STRING" id="645517.A6F65_01402"/>
<protein>
    <submittedName>
        <fullName evidence="6">Alpha-pyrone synthesis polyketide synthase-like Pks18</fullName>
        <ecNumber evidence="6">2.3.1.-</ecNumber>
    </submittedName>
</protein>
<dbReference type="AlphaFoldDB" id="A0A1C7D8C2"/>
<dbReference type="Proteomes" id="UP000092698">
    <property type="component" value="Chromosome"/>
</dbReference>
<evidence type="ECO:0000256" key="1">
    <source>
        <dbReference type="ARBA" id="ARBA00005531"/>
    </source>
</evidence>
<proteinExistence type="inferred from homology"/>
<evidence type="ECO:0000313" key="6">
    <source>
        <dbReference type="EMBL" id="ANU07708.1"/>
    </source>
</evidence>
<dbReference type="GO" id="GO:0016747">
    <property type="term" value="F:acyltransferase activity, transferring groups other than amino-acyl groups"/>
    <property type="evidence" value="ECO:0007669"/>
    <property type="project" value="InterPro"/>
</dbReference>
<dbReference type="OrthoDB" id="9786288at2"/>
<keyword evidence="2 6" id="KW-0808">Transferase</keyword>
<gene>
    <name evidence="6" type="ORF">A6F65_01402</name>
</gene>
<dbReference type="Gene3D" id="3.40.47.10">
    <property type="match status" value="2"/>
</dbReference>
<sequence length="351" mass="37289">MTNQHQPRINAIATAVPQAQVHANYADWAAAQLGEERQRKLLRRMVERGGIAHRHSVLSPEEARLEPGTFYNSGHSPSTSDRMRRYADAAPGLALEAIGRLPELGDVTHMVVASCTGFIAPGIDQVIARKLGLAHHVERTLIGFMGCYAGVTALRSAAHIVRSDPSARVLVVAVELCTLHMQQTGDLERLLAMAQFADGAAAAIISATGEGLGLGDGLSATLEESSELITWTIGDTGFAMHLSGEVPARLADALSDSDLQQDLLEHGRGKAWAVHPGGRSVLDAVERGLDLAPNALDHSRGVLADNGNMSSATVLFVLERMMADRPPHGIALAFGPGLAMEGLRFGWTDAD</sequence>